<feature type="compositionally biased region" description="Basic residues" evidence="1">
    <location>
        <begin position="95"/>
        <end position="107"/>
    </location>
</feature>
<name>A0AAD5WSC9_9PEZI</name>
<feature type="compositionally biased region" description="Polar residues" evidence="1">
    <location>
        <begin position="34"/>
        <end position="45"/>
    </location>
</feature>
<feature type="compositionally biased region" description="Basic residues" evidence="1">
    <location>
        <begin position="177"/>
        <end position="187"/>
    </location>
</feature>
<reference evidence="2" key="1">
    <citation type="submission" date="2022-07" db="EMBL/GenBank/DDBJ databases">
        <title>Draft genome sequence of Zalerion maritima ATCC 34329, a (micro)plastics degrading marine fungus.</title>
        <authorList>
            <person name="Paco A."/>
            <person name="Goncalves M.F.M."/>
            <person name="Rocha-Santos T.A.P."/>
            <person name="Alves A."/>
        </authorList>
    </citation>
    <scope>NUCLEOTIDE SEQUENCE</scope>
    <source>
        <strain evidence="2">ATCC 34329</strain>
    </source>
</reference>
<feature type="compositionally biased region" description="Polar residues" evidence="1">
    <location>
        <begin position="81"/>
        <end position="94"/>
    </location>
</feature>
<feature type="compositionally biased region" description="Acidic residues" evidence="1">
    <location>
        <begin position="620"/>
        <end position="629"/>
    </location>
</feature>
<feature type="compositionally biased region" description="Low complexity" evidence="1">
    <location>
        <begin position="562"/>
        <end position="588"/>
    </location>
</feature>
<dbReference type="EMBL" id="JAKWBI020000211">
    <property type="protein sequence ID" value="KAJ2898984.1"/>
    <property type="molecule type" value="Genomic_DNA"/>
</dbReference>
<feature type="compositionally biased region" description="Low complexity" evidence="1">
    <location>
        <begin position="142"/>
        <end position="154"/>
    </location>
</feature>
<feature type="compositionally biased region" description="Pro residues" evidence="1">
    <location>
        <begin position="210"/>
        <end position="221"/>
    </location>
</feature>
<dbReference type="Proteomes" id="UP001201980">
    <property type="component" value="Unassembled WGS sequence"/>
</dbReference>
<organism evidence="2 3">
    <name type="scientific">Zalerion maritima</name>
    <dbReference type="NCBI Taxonomy" id="339359"/>
    <lineage>
        <taxon>Eukaryota</taxon>
        <taxon>Fungi</taxon>
        <taxon>Dikarya</taxon>
        <taxon>Ascomycota</taxon>
        <taxon>Pezizomycotina</taxon>
        <taxon>Sordariomycetes</taxon>
        <taxon>Lulworthiomycetidae</taxon>
        <taxon>Lulworthiales</taxon>
        <taxon>Lulworthiaceae</taxon>
        <taxon>Zalerion</taxon>
    </lineage>
</organism>
<feature type="compositionally biased region" description="Pro residues" evidence="1">
    <location>
        <begin position="155"/>
        <end position="169"/>
    </location>
</feature>
<protein>
    <submittedName>
        <fullName evidence="2">Uncharacterized protein</fullName>
    </submittedName>
</protein>
<evidence type="ECO:0000256" key="1">
    <source>
        <dbReference type="SAM" id="MobiDB-lite"/>
    </source>
</evidence>
<dbReference type="AlphaFoldDB" id="A0AAD5WSC9"/>
<feature type="compositionally biased region" description="Basic and acidic residues" evidence="1">
    <location>
        <begin position="655"/>
        <end position="666"/>
    </location>
</feature>
<evidence type="ECO:0000313" key="3">
    <source>
        <dbReference type="Proteomes" id="UP001201980"/>
    </source>
</evidence>
<feature type="region of interest" description="Disordered" evidence="1">
    <location>
        <begin position="496"/>
        <end position="666"/>
    </location>
</feature>
<feature type="compositionally biased region" description="Polar residues" evidence="1">
    <location>
        <begin position="131"/>
        <end position="141"/>
    </location>
</feature>
<comment type="caution">
    <text evidence="2">The sequence shown here is derived from an EMBL/GenBank/DDBJ whole genome shotgun (WGS) entry which is preliminary data.</text>
</comment>
<feature type="compositionally biased region" description="Pro residues" evidence="1">
    <location>
        <begin position="108"/>
        <end position="118"/>
    </location>
</feature>
<gene>
    <name evidence="2" type="ORF">MKZ38_003553</name>
</gene>
<feature type="region of interest" description="Disordered" evidence="1">
    <location>
        <begin position="432"/>
        <end position="472"/>
    </location>
</feature>
<evidence type="ECO:0000313" key="2">
    <source>
        <dbReference type="EMBL" id="KAJ2898984.1"/>
    </source>
</evidence>
<feature type="region of interest" description="Disordered" evidence="1">
    <location>
        <begin position="322"/>
        <end position="341"/>
    </location>
</feature>
<sequence length="686" mass="77210">MGRSGSGRDMGDNRSLGPEGWSDNENEKRARGRTPQQHRQVSSRRPASRVRMSREAIERDNATRQRESSDISLTLPRRRSSISTPTGQVALNNRQTHHPSMPRRHPPPSHGYPPPPSRPMTTHPMGPDPNNPFTQHTPYQTHPQYQYPLPHAPLYAPPQCPPSLPPPGPFYAAESRPRRRGKQHRPPPSRSAGYHSTSWATPSQYAPLMPAVPQPRGPPPAFDANPYRPQTPASRTATFRVPLGGNMGDSATGDSTDSEEGEEDSSEYSQSEEDEGVAELRRRQEDLVRKFKKLRLRERQRKELEEGERALKEDAEYELARFKEQAQEQEQRARNEQYEENKKLRGLLEHVYQKLDEPREGPSREVERAVTRGDVLEMLTMMNSMNGAGSSWNGGYGSGWNGGGGQWGGGGGMRDYRVDEFMPQLFKMMTQVENSRRDDYRPPPPRDYGGYDRRLEWQPPRPPRSVANDGAGGVVSVDHVRHLVEQEWKKLIAEYLQEDQPPAPRRSINDAPLSSMAAQPAASLYSHYAGPAGRGIPPFGHHQPQEGGGTDSTLPQSPITQSSNKSKSTNPTSTSSRGSTTRTASSRTAMPKTNRSQKRTNRPKRTDGKSVGRRHLVGDYEYDDAEDLMEGGRVGERGRTPYTYRPTSTRRKSMHAPDRVTLRRGFRGEDIEDMDYYPNDDMSDDD</sequence>
<feature type="compositionally biased region" description="Polar residues" evidence="1">
    <location>
        <begin position="194"/>
        <end position="204"/>
    </location>
</feature>
<feature type="region of interest" description="Disordered" evidence="1">
    <location>
        <begin position="1"/>
        <end position="284"/>
    </location>
</feature>
<feature type="compositionally biased region" description="Acidic residues" evidence="1">
    <location>
        <begin position="256"/>
        <end position="277"/>
    </location>
</feature>
<feature type="compositionally biased region" description="Basic and acidic residues" evidence="1">
    <location>
        <begin position="52"/>
        <end position="69"/>
    </location>
</feature>
<keyword evidence="3" id="KW-1185">Reference proteome</keyword>
<proteinExistence type="predicted"/>
<feature type="compositionally biased region" description="Polar residues" evidence="1">
    <location>
        <begin position="551"/>
        <end position="561"/>
    </location>
</feature>
<accession>A0AAD5WSC9</accession>